<dbReference type="Pfam" id="PF19478">
    <property type="entry name" value="TrbL_2"/>
    <property type="match status" value="1"/>
</dbReference>
<dbReference type="InterPro" id="IPR045798">
    <property type="entry name" value="TrbL_Firmicutes"/>
</dbReference>
<geneLocation type="plasmid" evidence="2">
    <name>pTZC1</name>
</geneLocation>
<evidence type="ECO:0000313" key="2">
    <source>
        <dbReference type="EMBL" id="BBJ25224.1"/>
    </source>
</evidence>
<keyword evidence="2" id="KW-0614">Plasmid</keyword>
<reference evidence="2" key="1">
    <citation type="submission" date="2019-03" db="EMBL/GenBank/DDBJ databases">
        <title>Identification of a transferable multidrug resistance plasmid carrying novel macrolide-clindamycin resistance gene erm(50) in Cutibacterium acnes.</title>
        <authorList>
            <person name="Aoki S."/>
            <person name="Nakase K."/>
            <person name="Nakaminami H."/>
            <person name="Wajima T."/>
            <person name="Hayashi N."/>
            <person name="Noguchi N."/>
        </authorList>
    </citation>
    <scope>NUCLEOTIDE SEQUENCE</scope>
    <source>
        <strain evidence="2">TP-CU389</strain>
        <plasmid evidence="2">pTZC1</plasmid>
    </source>
</reference>
<dbReference type="GeneID" id="85154884"/>
<dbReference type="EMBL" id="LC473083">
    <property type="protein sequence ID" value="BBJ25224.1"/>
    <property type="molecule type" value="Genomic_DNA"/>
</dbReference>
<dbReference type="AlphaFoldDB" id="A0A5K7U838"/>
<protein>
    <submittedName>
        <fullName evidence="2">Inner membrane protein of type IV secretion system</fullName>
    </submittedName>
</protein>
<organism evidence="2">
    <name type="scientific">Cutibacterium acnes</name>
    <name type="common">Propionibacterium acnes</name>
    <dbReference type="NCBI Taxonomy" id="1747"/>
    <lineage>
        <taxon>Bacteria</taxon>
        <taxon>Bacillati</taxon>
        <taxon>Actinomycetota</taxon>
        <taxon>Actinomycetes</taxon>
        <taxon>Propionibacteriales</taxon>
        <taxon>Propionibacteriaceae</taxon>
        <taxon>Cutibacterium</taxon>
    </lineage>
</organism>
<feature type="transmembrane region" description="Helical" evidence="1">
    <location>
        <begin position="41"/>
        <end position="63"/>
    </location>
</feature>
<keyword evidence="1" id="KW-0472">Membrane</keyword>
<sequence length="281" mass="29491">MEDAIVAMLNALSGAAAGNTDDLLLSPEQYNSALYQAAITIHNTAVKPITAIVLSIMFVIMLASSSTRVEGDRELGVRIIAATMFKCALVLVVAQNAVLILNAINSIATTIASTANSVDVGGTAGAGSQIGDAMRDDIADAGMVKQLGMLVILLIPFIVAEVGGMLATVLVFVRFLQLYMLSAFASLPLAFFGHEDTKQIGVGYLKRYATTALQGVMLIIAVKLYQALLGGWLGNSVHYDGNTDMWNFVISNFGSFLVAPAVLILLLFGSNSLAKAIVGEG</sequence>
<keyword evidence="1" id="KW-0812">Transmembrane</keyword>
<feature type="transmembrane region" description="Helical" evidence="1">
    <location>
        <begin position="147"/>
        <end position="173"/>
    </location>
</feature>
<gene>
    <name evidence="2" type="primary">virB6</name>
</gene>
<dbReference type="RefSeq" id="WP_176453826.1">
    <property type="nucleotide sequence ID" value="NZ_AP026713.1"/>
</dbReference>
<proteinExistence type="predicted"/>
<feature type="transmembrane region" description="Helical" evidence="1">
    <location>
        <begin position="208"/>
        <end position="228"/>
    </location>
</feature>
<name>A0A5K7U838_CUTAC</name>
<keyword evidence="1" id="KW-1133">Transmembrane helix</keyword>
<evidence type="ECO:0000256" key="1">
    <source>
        <dbReference type="SAM" id="Phobius"/>
    </source>
</evidence>
<feature type="transmembrane region" description="Helical" evidence="1">
    <location>
        <begin position="75"/>
        <end position="94"/>
    </location>
</feature>
<accession>A0A5K7U838</accession>
<feature type="transmembrane region" description="Helical" evidence="1">
    <location>
        <begin position="248"/>
        <end position="268"/>
    </location>
</feature>